<dbReference type="PANTHER" id="PTHR47429">
    <property type="entry name" value="PROTEIN TWIN LOV 1"/>
    <property type="match status" value="1"/>
</dbReference>
<dbReference type="InterPro" id="IPR000014">
    <property type="entry name" value="PAS"/>
</dbReference>
<dbReference type="CDD" id="cd16936">
    <property type="entry name" value="HATPase_RsbW-like"/>
    <property type="match status" value="1"/>
</dbReference>
<dbReference type="Pfam" id="PF02518">
    <property type="entry name" value="HATPase_c"/>
    <property type="match status" value="1"/>
</dbReference>
<dbReference type="Gene3D" id="3.30.450.20">
    <property type="entry name" value="PAS domain"/>
    <property type="match status" value="1"/>
</dbReference>
<keyword evidence="8" id="KW-1185">Reference proteome</keyword>
<dbReference type="KEGG" id="hss:J7656_04850"/>
<feature type="region of interest" description="Disordered" evidence="4">
    <location>
        <begin position="1"/>
        <end position="40"/>
    </location>
</feature>
<organism evidence="7 8">
    <name type="scientific">Halorubrum ruber</name>
    <dbReference type="NCBI Taxonomy" id="2982524"/>
    <lineage>
        <taxon>Archaea</taxon>
        <taxon>Methanobacteriati</taxon>
        <taxon>Methanobacteriota</taxon>
        <taxon>Stenosarchaea group</taxon>
        <taxon>Halobacteria</taxon>
        <taxon>Halobacteriales</taxon>
        <taxon>Haloferacaceae</taxon>
        <taxon>Halorubrum</taxon>
    </lineage>
</organism>
<dbReference type="InterPro" id="IPR035965">
    <property type="entry name" value="PAS-like_dom_sf"/>
</dbReference>
<keyword evidence="3" id="KW-0157">Chromophore</keyword>
<dbReference type="GeneID" id="64826844"/>
<dbReference type="SUPFAM" id="SSF55874">
    <property type="entry name" value="ATPase domain of HSP90 chaperone/DNA topoisomerase II/histidine kinase"/>
    <property type="match status" value="1"/>
</dbReference>
<name>A0A8T8LQG7_9EURY</name>
<dbReference type="InterPro" id="IPR011006">
    <property type="entry name" value="CheY-like_superfamily"/>
</dbReference>
<dbReference type="EMBL" id="CP073695">
    <property type="protein sequence ID" value="QUO48681.1"/>
    <property type="molecule type" value="Genomic_DNA"/>
</dbReference>
<dbReference type="GO" id="GO:0000155">
    <property type="term" value="F:phosphorelay sensor kinase activity"/>
    <property type="evidence" value="ECO:0007669"/>
    <property type="project" value="InterPro"/>
</dbReference>
<dbReference type="AlphaFoldDB" id="A0A8T8LQG7"/>
<dbReference type="SMART" id="SM00387">
    <property type="entry name" value="HATPase_c"/>
    <property type="match status" value="1"/>
</dbReference>
<dbReference type="Proteomes" id="UP000679341">
    <property type="component" value="Chromosome"/>
</dbReference>
<keyword evidence="2" id="KW-0288">FMN</keyword>
<sequence length="506" mass="55530">MDSESGPTVAGVDSDGSDPGEAVGDNVRTADRVRGETPTAGGDATVLLLMDADRDRDLLAEALGERYRIRTGSDPSALDGEFDCCVLDAKAFDAAGDALDSRRERADPAFLPFVLLVSEGSRGRPADRAWDRVDDVIELPVTRRALLTRVSNLIERRTTSLRLRRTVAELRLTERAMDEAPVGITLARATDGDDNPLAYLNEEFEALTGYGEERLGEDCRFLQGPDTADETTDEIRAGLDEERSVDVDILNYRANGQKFWNRLQIEPLQNEAGETTHFVGFQTDITERKIRERRLEVMARVLNHNLRNKMNLITGYAGLLRNGPDEESQRRALDVISETAADLTGIAEAVQKVDETVSAPALDAPIDLRDELIELRNRMRSRYPDAEVSLTLPDDDPIEATVVGLPVAVAEAVENAVKHNDAPSPSVEVRVERSPPGWVAIEVEDDGPGIPDHETQVLVAGETSLTHADRLGIWLMYWVVAKAGGEFDVDTTESGTTIRIEVPVDP</sequence>
<dbReference type="InterPro" id="IPR036890">
    <property type="entry name" value="HATPase_C_sf"/>
</dbReference>
<dbReference type="SUPFAM" id="SSF52172">
    <property type="entry name" value="CheY-like"/>
    <property type="match status" value="1"/>
</dbReference>
<dbReference type="SUPFAM" id="SSF47384">
    <property type="entry name" value="Homodimeric domain of signal transducing histidine kinase"/>
    <property type="match status" value="1"/>
</dbReference>
<gene>
    <name evidence="7" type="ORF">J7656_04850</name>
</gene>
<dbReference type="SUPFAM" id="SSF55785">
    <property type="entry name" value="PYP-like sensor domain (PAS domain)"/>
    <property type="match status" value="1"/>
</dbReference>
<dbReference type="Pfam" id="PF13426">
    <property type="entry name" value="PAS_9"/>
    <property type="match status" value="1"/>
</dbReference>
<dbReference type="InterPro" id="IPR036097">
    <property type="entry name" value="HisK_dim/P_sf"/>
</dbReference>
<feature type="domain" description="Histidine kinase" evidence="5">
    <location>
        <begin position="301"/>
        <end position="506"/>
    </location>
</feature>
<evidence type="ECO:0000259" key="6">
    <source>
        <dbReference type="PROSITE" id="PS50113"/>
    </source>
</evidence>
<keyword evidence="1" id="KW-0285">Flavoprotein</keyword>
<dbReference type="NCBIfam" id="TIGR00229">
    <property type="entry name" value="sensory_box"/>
    <property type="match status" value="1"/>
</dbReference>
<dbReference type="InterPro" id="IPR005467">
    <property type="entry name" value="His_kinase_dom"/>
</dbReference>
<evidence type="ECO:0000256" key="1">
    <source>
        <dbReference type="ARBA" id="ARBA00022630"/>
    </source>
</evidence>
<dbReference type="CDD" id="cd00130">
    <property type="entry name" value="PAS"/>
    <property type="match status" value="1"/>
</dbReference>
<dbReference type="InterPro" id="IPR000700">
    <property type="entry name" value="PAS-assoc_C"/>
</dbReference>
<accession>A0A8T8LQG7</accession>
<evidence type="ECO:0000313" key="7">
    <source>
        <dbReference type="EMBL" id="QUO48681.1"/>
    </source>
</evidence>
<dbReference type="RefSeq" id="WP_211554278.1">
    <property type="nucleotide sequence ID" value="NZ_CP073695.1"/>
</dbReference>
<evidence type="ECO:0000259" key="5">
    <source>
        <dbReference type="PROSITE" id="PS50109"/>
    </source>
</evidence>
<dbReference type="InterPro" id="IPR001610">
    <property type="entry name" value="PAC"/>
</dbReference>
<dbReference type="Gene3D" id="3.30.565.10">
    <property type="entry name" value="Histidine kinase-like ATPase, C-terminal domain"/>
    <property type="match status" value="1"/>
</dbReference>
<proteinExistence type="predicted"/>
<dbReference type="InterPro" id="IPR003594">
    <property type="entry name" value="HATPase_dom"/>
</dbReference>
<dbReference type="PROSITE" id="PS50109">
    <property type="entry name" value="HIS_KIN"/>
    <property type="match status" value="1"/>
</dbReference>
<dbReference type="PROSITE" id="PS50113">
    <property type="entry name" value="PAC"/>
    <property type="match status" value="1"/>
</dbReference>
<protein>
    <submittedName>
        <fullName evidence="7">PAS domain-containing protein</fullName>
    </submittedName>
</protein>
<evidence type="ECO:0000256" key="4">
    <source>
        <dbReference type="SAM" id="MobiDB-lite"/>
    </source>
</evidence>
<dbReference type="CDD" id="cd00082">
    <property type="entry name" value="HisKA"/>
    <property type="match status" value="1"/>
</dbReference>
<dbReference type="SMART" id="SM00086">
    <property type="entry name" value="PAC"/>
    <property type="match status" value="1"/>
</dbReference>
<feature type="domain" description="PAC" evidence="6">
    <location>
        <begin position="243"/>
        <end position="297"/>
    </location>
</feature>
<evidence type="ECO:0000256" key="3">
    <source>
        <dbReference type="ARBA" id="ARBA00022991"/>
    </source>
</evidence>
<dbReference type="OrthoDB" id="230688at2157"/>
<dbReference type="PANTHER" id="PTHR47429:SF2">
    <property type="entry name" value="PROTEIN TWIN LOV 1"/>
    <property type="match status" value="1"/>
</dbReference>
<reference evidence="7 8" key="1">
    <citation type="submission" date="2021-03" db="EMBL/GenBank/DDBJ databases">
        <title>Halorubrum sodomense MBLA0099, Whole genome shotgun sequencing.</title>
        <authorList>
            <person name="Seo M.-J."/>
            <person name="Cho E.-S."/>
            <person name="Hwang C.Y."/>
        </authorList>
    </citation>
    <scope>NUCLEOTIDE SEQUENCE [LARGE SCALE GENOMIC DNA]</scope>
    <source>
        <strain evidence="7 8">MBLA0099</strain>
    </source>
</reference>
<evidence type="ECO:0000313" key="8">
    <source>
        <dbReference type="Proteomes" id="UP000679341"/>
    </source>
</evidence>
<dbReference type="InterPro" id="IPR003661">
    <property type="entry name" value="HisK_dim/P_dom"/>
</dbReference>
<evidence type="ECO:0000256" key="2">
    <source>
        <dbReference type="ARBA" id="ARBA00022643"/>
    </source>
</evidence>